<evidence type="ECO:0000313" key="3">
    <source>
        <dbReference type="EMBL" id="NNM47633.1"/>
    </source>
</evidence>
<dbReference type="EMBL" id="JABEPQ010000004">
    <property type="protein sequence ID" value="NNM47633.1"/>
    <property type="molecule type" value="Genomic_DNA"/>
</dbReference>
<dbReference type="Gene3D" id="1.20.1260.10">
    <property type="match status" value="1"/>
</dbReference>
<feature type="region of interest" description="Disordered" evidence="1">
    <location>
        <begin position="37"/>
        <end position="68"/>
    </location>
</feature>
<proteinExistence type="predicted"/>
<comment type="caution">
    <text evidence="3">The sequence shown here is derived from an EMBL/GenBank/DDBJ whole genome shotgun (WGS) entry which is preliminary data.</text>
</comment>
<gene>
    <name evidence="3" type="ORF">HJG52_16705</name>
</gene>
<organism evidence="3 4">
    <name type="scientific">Knoellia koreensis</name>
    <dbReference type="NCBI Taxonomy" id="2730921"/>
    <lineage>
        <taxon>Bacteria</taxon>
        <taxon>Bacillati</taxon>
        <taxon>Actinomycetota</taxon>
        <taxon>Actinomycetes</taxon>
        <taxon>Micrococcales</taxon>
        <taxon>Intrasporangiaceae</taxon>
        <taxon>Knoellia</taxon>
    </lineage>
</organism>
<reference evidence="3 4" key="1">
    <citation type="submission" date="2020-04" db="EMBL/GenBank/DDBJ databases">
        <title>Knoellia sp. isolate from air conditioner.</title>
        <authorList>
            <person name="Chea S."/>
            <person name="Kim D.-U."/>
        </authorList>
    </citation>
    <scope>NUCLEOTIDE SEQUENCE [LARGE SCALE GENOMIC DNA]</scope>
    <source>
        <strain evidence="3 4">DB2414S</strain>
    </source>
</reference>
<evidence type="ECO:0000313" key="4">
    <source>
        <dbReference type="Proteomes" id="UP000588586"/>
    </source>
</evidence>
<dbReference type="PANTHER" id="PTHR36933:SF1">
    <property type="entry name" value="SLL0788 PROTEIN"/>
    <property type="match status" value="1"/>
</dbReference>
<keyword evidence="4" id="KW-1185">Reference proteome</keyword>
<evidence type="ECO:0000259" key="2">
    <source>
        <dbReference type="Pfam" id="PF03713"/>
    </source>
</evidence>
<name>A0A849HLT4_9MICO</name>
<feature type="domain" description="DUF305" evidence="2">
    <location>
        <begin position="80"/>
        <end position="230"/>
    </location>
</feature>
<protein>
    <submittedName>
        <fullName evidence="3">DUF305 domain-containing protein</fullName>
    </submittedName>
</protein>
<dbReference type="InterPro" id="IPR005183">
    <property type="entry name" value="DUF305_CopM-like"/>
</dbReference>
<dbReference type="InterPro" id="IPR012347">
    <property type="entry name" value="Ferritin-like"/>
</dbReference>
<dbReference type="PANTHER" id="PTHR36933">
    <property type="entry name" value="SLL0788 PROTEIN"/>
    <property type="match status" value="1"/>
</dbReference>
<evidence type="ECO:0000256" key="1">
    <source>
        <dbReference type="SAM" id="MobiDB-lite"/>
    </source>
</evidence>
<sequence>MKETQMHPDRFRTRSAGLALVATLGVGLLAGCSGDDGTPVPGATSPTAPVLQPGKPGEPNASLTGTDAIATRTGSPDRADTQFMQDMIVHHAQAIVMVDLVVDRLTDPKVKGLAERMRDEQRPEIDGMARWLKDKGQSVPVQATNVEAPGSGHHSSMPGMATAAQLEELKQATGVQADRLFLQRMITHHEGALTMAATQQRDGKDEYVGDLSTEVYATQSVQIGAMKEMLARLS</sequence>
<dbReference type="RefSeq" id="WP_171244753.1">
    <property type="nucleotide sequence ID" value="NZ_JABEPQ010000004.1"/>
</dbReference>
<dbReference type="PROSITE" id="PS51257">
    <property type="entry name" value="PROKAR_LIPOPROTEIN"/>
    <property type="match status" value="1"/>
</dbReference>
<accession>A0A849HLT4</accession>
<dbReference type="Proteomes" id="UP000588586">
    <property type="component" value="Unassembled WGS sequence"/>
</dbReference>
<dbReference type="Pfam" id="PF03713">
    <property type="entry name" value="DUF305"/>
    <property type="match status" value="1"/>
</dbReference>
<dbReference type="AlphaFoldDB" id="A0A849HLT4"/>